<keyword evidence="4" id="KW-1185">Reference proteome</keyword>
<keyword evidence="3" id="KW-0966">Cell projection</keyword>
<proteinExistence type="predicted"/>
<feature type="region of interest" description="Disordered" evidence="1">
    <location>
        <begin position="1"/>
        <end position="99"/>
    </location>
</feature>
<feature type="domain" description="Flagellar hook-length control protein-like C-terminal" evidence="2">
    <location>
        <begin position="677"/>
        <end position="740"/>
    </location>
</feature>
<evidence type="ECO:0000256" key="1">
    <source>
        <dbReference type="SAM" id="MobiDB-lite"/>
    </source>
</evidence>
<protein>
    <submittedName>
        <fullName evidence="3">Flagellar hook-length control protein FliK</fullName>
    </submittedName>
</protein>
<evidence type="ECO:0000259" key="2">
    <source>
        <dbReference type="Pfam" id="PF02120"/>
    </source>
</evidence>
<evidence type="ECO:0000313" key="4">
    <source>
        <dbReference type="Proteomes" id="UP001597380"/>
    </source>
</evidence>
<dbReference type="InterPro" id="IPR038610">
    <property type="entry name" value="FliK-like_C_sf"/>
</dbReference>
<evidence type="ECO:0000313" key="3">
    <source>
        <dbReference type="EMBL" id="MFD2094783.1"/>
    </source>
</evidence>
<reference evidence="4" key="1">
    <citation type="journal article" date="2019" name="Int. J. Syst. Evol. Microbiol.">
        <title>The Global Catalogue of Microorganisms (GCM) 10K type strain sequencing project: providing services to taxonomists for standard genome sequencing and annotation.</title>
        <authorList>
            <consortium name="The Broad Institute Genomics Platform"/>
            <consortium name="The Broad Institute Genome Sequencing Center for Infectious Disease"/>
            <person name="Wu L."/>
            <person name="Ma J."/>
        </authorList>
    </citation>
    <scope>NUCLEOTIDE SEQUENCE [LARGE SCALE GENOMIC DNA]</scope>
    <source>
        <strain evidence="4">CGMCC 1.10992</strain>
    </source>
</reference>
<feature type="region of interest" description="Disordered" evidence="1">
    <location>
        <begin position="362"/>
        <end position="383"/>
    </location>
</feature>
<comment type="caution">
    <text evidence="3">The sequence shown here is derived from an EMBL/GenBank/DDBJ whole genome shotgun (WGS) entry which is preliminary data.</text>
</comment>
<dbReference type="Proteomes" id="UP001597380">
    <property type="component" value="Unassembled WGS sequence"/>
</dbReference>
<accession>A0ABW4XKK3</accession>
<dbReference type="EMBL" id="JBHUHT010000007">
    <property type="protein sequence ID" value="MFD2094783.1"/>
    <property type="molecule type" value="Genomic_DNA"/>
</dbReference>
<dbReference type="Gene3D" id="3.30.750.140">
    <property type="match status" value="1"/>
</dbReference>
<keyword evidence="3" id="KW-0282">Flagellum</keyword>
<feature type="compositionally biased region" description="Polar residues" evidence="1">
    <location>
        <begin position="56"/>
        <end position="99"/>
    </location>
</feature>
<feature type="compositionally biased region" description="Low complexity" evidence="1">
    <location>
        <begin position="8"/>
        <end position="27"/>
    </location>
</feature>
<organism evidence="3 4">
    <name type="scientific">Corallincola platygyrae</name>
    <dbReference type="NCBI Taxonomy" id="1193278"/>
    <lineage>
        <taxon>Bacteria</taxon>
        <taxon>Pseudomonadati</taxon>
        <taxon>Pseudomonadota</taxon>
        <taxon>Gammaproteobacteria</taxon>
        <taxon>Alteromonadales</taxon>
        <taxon>Psychromonadaceae</taxon>
        <taxon>Corallincola</taxon>
    </lineage>
</organism>
<gene>
    <name evidence="3" type="ORF">ACFSJ3_02220</name>
</gene>
<sequence length="764" mass="80969">MSNEIIPSQQSSATTATKSVSSDSTAAIGRLAEPQSGSYRLQGELKLEAGRLQLSPARSESQSANQSTGHSANAGQAADASQSGRQSSTITLPANTSLPPQLKPLIEQALSQPRSSLPVTVTLKVEGAANQLTLTLPAQSAQLTAQLSLTQQQVTTLVNLLSTQSNGSYSRAELLQNQVTLSPAQLQTLVQSLNLNANSGQWQLSSPAGPINLPGSVIDALPAPMPGLPQNQQPNVDIVQSHPKPAATLGEALKQLAVTLRWQQPTIQLTNINLAKTDAASLLNSQPAMQQISLPLSRNTQGEMVVSLPNNKTSVLPKALQNQLAALAMQKGKQAMPSQLVFQRIVDGFQVKLPALQPIQNTSAPPANVQPQSPMNSSSSVASLPTISPQSVLGKALAALLPLGARQELTNINQPLLISDNTGKISFNQAITLPGIEQTANQGKPAPVNLPLLQHLLPLLAKGSQPLESSLQQLAKLLSPNTNAVMPSAAQGAKPNQASNASQALPAAVTEKLAGLLSQIPKSDSLKPEQIQQWIKQQLSFQPFNPLVLANSIAAVQGQAVSPQASDTLGMILSLLFSGKIGQRIANQSGKTPLSGKAKADAATINQSYGSASWQAAQKSIGQIAQTTQFQQAQSSDTQTGTSYFSLPIAEGQLFKQVEGRIDRFKDESKDKPDAEKVKSWQLTLKLDVGSYGELLAQARLAEQQLKIKFTASKGNLKRLVDNHLTQLDDRLQNMGFQTELASRQGRVPATLMPQANQLVEVKV</sequence>
<name>A0ABW4XKK3_9GAMM</name>
<dbReference type="RefSeq" id="WP_345338222.1">
    <property type="nucleotide sequence ID" value="NZ_BAABLI010000004.1"/>
</dbReference>
<dbReference type="InterPro" id="IPR021136">
    <property type="entry name" value="Flagellar_hook_control-like_C"/>
</dbReference>
<dbReference type="Pfam" id="PF02120">
    <property type="entry name" value="Flg_hook"/>
    <property type="match status" value="1"/>
</dbReference>
<keyword evidence="3" id="KW-0969">Cilium</keyword>